<dbReference type="OrthoDB" id="9807974at2"/>
<keyword evidence="5 8" id="KW-0689">Ribosomal protein</keyword>
<dbReference type="HOGENOM" id="CLU_160655_3_1_7"/>
<dbReference type="GO" id="GO:0070181">
    <property type="term" value="F:small ribosomal subunit rRNA binding"/>
    <property type="evidence" value="ECO:0007669"/>
    <property type="project" value="TreeGrafter"/>
</dbReference>
<feature type="region of interest" description="Disordered" evidence="9">
    <location>
        <begin position="1"/>
        <end position="22"/>
    </location>
</feature>
<proteinExistence type="inferred from homology"/>
<evidence type="ECO:0000313" key="11">
    <source>
        <dbReference type="Proteomes" id="UP000016587"/>
    </source>
</evidence>
<evidence type="ECO:0000256" key="2">
    <source>
        <dbReference type="ARBA" id="ARBA00007634"/>
    </source>
</evidence>
<keyword evidence="11" id="KW-1185">Reference proteome</keyword>
<dbReference type="HAMAP" id="MF_00500">
    <property type="entry name" value="Ribosomal_bS20"/>
    <property type="match status" value="1"/>
</dbReference>
<keyword evidence="4 8" id="KW-0694">RNA-binding</keyword>
<dbReference type="EMBL" id="CP006585">
    <property type="protein sequence ID" value="AGW14303.1"/>
    <property type="molecule type" value="Genomic_DNA"/>
</dbReference>
<dbReference type="GO" id="GO:0015935">
    <property type="term" value="C:small ribosomal subunit"/>
    <property type="evidence" value="ECO:0007669"/>
    <property type="project" value="TreeGrafter"/>
</dbReference>
<dbReference type="PATRIC" id="fig|1121448.10.peg.2518"/>
<dbReference type="KEGG" id="dgg:DGI_2570"/>
<evidence type="ECO:0000256" key="7">
    <source>
        <dbReference type="ARBA" id="ARBA00035136"/>
    </source>
</evidence>
<protein>
    <recommendedName>
        <fullName evidence="7 8">Small ribosomal subunit protein bS20</fullName>
    </recommendedName>
</protein>
<dbReference type="eggNOG" id="COG0268">
    <property type="taxonomic scope" value="Bacteria"/>
</dbReference>
<dbReference type="NCBIfam" id="TIGR00029">
    <property type="entry name" value="S20"/>
    <property type="match status" value="1"/>
</dbReference>
<dbReference type="Gene3D" id="1.20.58.110">
    <property type="entry name" value="Ribosomal protein S20"/>
    <property type="match status" value="1"/>
</dbReference>
<dbReference type="InterPro" id="IPR002583">
    <property type="entry name" value="Ribosomal_bS20"/>
</dbReference>
<dbReference type="InterPro" id="IPR036510">
    <property type="entry name" value="Ribosomal_bS20_sf"/>
</dbReference>
<comment type="function">
    <text evidence="1 8">Binds directly to 16S ribosomal RNA.</text>
</comment>
<evidence type="ECO:0000256" key="9">
    <source>
        <dbReference type="SAM" id="MobiDB-lite"/>
    </source>
</evidence>
<dbReference type="PANTHER" id="PTHR33398">
    <property type="entry name" value="30S RIBOSOMAL PROTEIN S20"/>
    <property type="match status" value="1"/>
</dbReference>
<dbReference type="Pfam" id="PF01649">
    <property type="entry name" value="Ribosomal_S20p"/>
    <property type="match status" value="1"/>
</dbReference>
<reference evidence="11" key="2">
    <citation type="submission" date="2013-07" db="EMBL/GenBank/DDBJ databases">
        <authorList>
            <person name="Morais-Silva F.O."/>
            <person name="Rezende A.M."/>
            <person name="Pimentel C."/>
            <person name="Resende D.M."/>
            <person name="Santos C.I."/>
            <person name="Clemente C."/>
            <person name="de Oliveira L.M."/>
            <person name="da Silva S.M."/>
            <person name="Costa D.A."/>
            <person name="Varela-Raposo A."/>
            <person name="Horacio E.C.A."/>
            <person name="Matos M."/>
            <person name="Flores O."/>
            <person name="Ruiz J.C."/>
            <person name="Rodrigues-Pousada C."/>
        </authorList>
    </citation>
    <scope>NUCLEOTIDE SEQUENCE [LARGE SCALE GENOMIC DNA]</scope>
    <source>
        <strain evidence="11">ATCC 19364 / DSM 1382 / NCIMB 9332 / VKM B-1759</strain>
    </source>
</reference>
<dbReference type="PANTHER" id="PTHR33398:SF1">
    <property type="entry name" value="SMALL RIBOSOMAL SUBUNIT PROTEIN BS20C"/>
    <property type="match status" value="1"/>
</dbReference>
<keyword evidence="6 8" id="KW-0687">Ribonucleoprotein</keyword>
<dbReference type="Proteomes" id="UP000016587">
    <property type="component" value="Chromosome"/>
</dbReference>
<evidence type="ECO:0000256" key="6">
    <source>
        <dbReference type="ARBA" id="ARBA00023274"/>
    </source>
</evidence>
<organism evidence="10 11">
    <name type="scientific">Megalodesulfovibrio gigas (strain ATCC 19364 / DSM 1382 / NCIMB 9332 / VKM B-1759)</name>
    <name type="common">Desulfovibrio gigas</name>
    <dbReference type="NCBI Taxonomy" id="1121448"/>
    <lineage>
        <taxon>Bacteria</taxon>
        <taxon>Pseudomonadati</taxon>
        <taxon>Thermodesulfobacteriota</taxon>
        <taxon>Desulfovibrionia</taxon>
        <taxon>Desulfovibrionales</taxon>
        <taxon>Desulfovibrionaceae</taxon>
        <taxon>Megalodesulfovibrio</taxon>
    </lineage>
</organism>
<evidence type="ECO:0000256" key="8">
    <source>
        <dbReference type="HAMAP-Rule" id="MF_00500"/>
    </source>
</evidence>
<gene>
    <name evidence="8 10" type="primary">rpsT</name>
    <name evidence="10" type="ORF">DGI_2570</name>
</gene>
<reference evidence="10 11" key="1">
    <citation type="journal article" date="2013" name="J. Bacteriol.">
        <title>Roles of HynAB and Ech, the only two hydrogenases found in the model sulfate reducer Desulfovibrio gigas.</title>
        <authorList>
            <person name="Morais-Silva F.O."/>
            <person name="Santos C.I."/>
            <person name="Rodrigues R."/>
            <person name="Pereira I.A."/>
            <person name="Rodrigues-Pousada C."/>
        </authorList>
    </citation>
    <scope>NUCLEOTIDE SEQUENCE [LARGE SCALE GENOMIC DNA]</scope>
    <source>
        <strain evidence="11">ATCC 19364 / DSM 1382 / NCIMB 9332 / VKM B-1759</strain>
    </source>
</reference>
<evidence type="ECO:0000256" key="1">
    <source>
        <dbReference type="ARBA" id="ARBA00003134"/>
    </source>
</evidence>
<name>T2GDB2_MEGG1</name>
<evidence type="ECO:0000256" key="3">
    <source>
        <dbReference type="ARBA" id="ARBA00022730"/>
    </source>
</evidence>
<dbReference type="GO" id="GO:0006412">
    <property type="term" value="P:translation"/>
    <property type="evidence" value="ECO:0007669"/>
    <property type="project" value="UniProtKB-UniRule"/>
</dbReference>
<dbReference type="GO" id="GO:0003735">
    <property type="term" value="F:structural constituent of ribosome"/>
    <property type="evidence" value="ECO:0007669"/>
    <property type="project" value="InterPro"/>
</dbReference>
<evidence type="ECO:0000313" key="10">
    <source>
        <dbReference type="EMBL" id="AGW14303.1"/>
    </source>
</evidence>
<sequence>MANHDSALKRHRQSLKARLRNRAMKTRIKNVVKAVRLAVDDKNMDAASLALKNATAVLDKAATKKVIHWRNASRRISRLQVAVNGLSAAGEDA</sequence>
<evidence type="ECO:0000256" key="4">
    <source>
        <dbReference type="ARBA" id="ARBA00022884"/>
    </source>
</evidence>
<feature type="compositionally biased region" description="Basic residues" evidence="9">
    <location>
        <begin position="9"/>
        <end position="22"/>
    </location>
</feature>
<evidence type="ECO:0000256" key="5">
    <source>
        <dbReference type="ARBA" id="ARBA00022980"/>
    </source>
</evidence>
<dbReference type="RefSeq" id="WP_021761306.1">
    <property type="nucleotide sequence ID" value="NC_022444.1"/>
</dbReference>
<dbReference type="STRING" id="1121448.DGI_2570"/>
<dbReference type="AlphaFoldDB" id="T2GDB2"/>
<dbReference type="SUPFAM" id="SSF46992">
    <property type="entry name" value="Ribosomal protein S20"/>
    <property type="match status" value="1"/>
</dbReference>
<comment type="similarity">
    <text evidence="2 8">Belongs to the bacterial ribosomal protein bS20 family.</text>
</comment>
<dbReference type="GO" id="GO:0005829">
    <property type="term" value="C:cytosol"/>
    <property type="evidence" value="ECO:0007669"/>
    <property type="project" value="TreeGrafter"/>
</dbReference>
<keyword evidence="3 8" id="KW-0699">rRNA-binding</keyword>
<accession>T2GDB2</accession>